<dbReference type="NCBIfam" id="TIGR02937">
    <property type="entry name" value="sigma70-ECF"/>
    <property type="match status" value="1"/>
</dbReference>
<dbReference type="InterPro" id="IPR046531">
    <property type="entry name" value="DUF6596"/>
</dbReference>
<dbReference type="PROSITE" id="PS01063">
    <property type="entry name" value="SIGMA70_ECF"/>
    <property type="match status" value="1"/>
</dbReference>
<evidence type="ECO:0000256" key="2">
    <source>
        <dbReference type="ARBA" id="ARBA00023015"/>
    </source>
</evidence>
<comment type="caution">
    <text evidence="8">The sequence shown here is derived from an EMBL/GenBank/DDBJ whole genome shotgun (WGS) entry which is preliminary data.</text>
</comment>
<evidence type="ECO:0000256" key="1">
    <source>
        <dbReference type="ARBA" id="ARBA00010641"/>
    </source>
</evidence>
<keyword evidence="5 6" id="KW-0238">DNA-binding</keyword>
<dbReference type="InterPro" id="IPR000838">
    <property type="entry name" value="RNA_pol_sigma70_ECF_CS"/>
</dbReference>
<dbReference type="Pfam" id="PF04542">
    <property type="entry name" value="Sigma70_r2"/>
    <property type="match status" value="1"/>
</dbReference>
<dbReference type="Gene3D" id="1.10.1740.10">
    <property type="match status" value="1"/>
</dbReference>
<keyword evidence="9" id="KW-1185">Reference proteome</keyword>
<keyword evidence="2 6" id="KW-0805">Transcription regulation</keyword>
<dbReference type="SUPFAM" id="SSF56349">
    <property type="entry name" value="DNA breaking-rejoining enzymes"/>
    <property type="match status" value="1"/>
</dbReference>
<feature type="domain" description="Core-binding (CB)" evidence="7">
    <location>
        <begin position="412"/>
        <end position="489"/>
    </location>
</feature>
<protein>
    <recommendedName>
        <fullName evidence="6">RNA polymerase sigma factor</fullName>
    </recommendedName>
</protein>
<dbReference type="PANTHER" id="PTHR47756">
    <property type="entry name" value="BLL6612 PROTEIN-RELATED"/>
    <property type="match status" value="1"/>
</dbReference>
<dbReference type="EMBL" id="JAUSUZ010000001">
    <property type="protein sequence ID" value="MDQ0363727.1"/>
    <property type="molecule type" value="Genomic_DNA"/>
</dbReference>
<dbReference type="GO" id="GO:0003677">
    <property type="term" value="F:DNA binding"/>
    <property type="evidence" value="ECO:0007669"/>
    <property type="project" value="UniProtKB-UniRule"/>
</dbReference>
<evidence type="ECO:0000256" key="5">
    <source>
        <dbReference type="PROSITE-ProRule" id="PRU01248"/>
    </source>
</evidence>
<dbReference type="InterPro" id="IPR036388">
    <property type="entry name" value="WH-like_DNA-bd_sf"/>
</dbReference>
<dbReference type="GO" id="GO:0006950">
    <property type="term" value="P:response to stress"/>
    <property type="evidence" value="ECO:0007669"/>
    <property type="project" value="UniProtKB-ARBA"/>
</dbReference>
<evidence type="ECO:0000259" key="7">
    <source>
        <dbReference type="PROSITE" id="PS51900"/>
    </source>
</evidence>
<evidence type="ECO:0000313" key="8">
    <source>
        <dbReference type="EMBL" id="MDQ0363727.1"/>
    </source>
</evidence>
<dbReference type="InterPro" id="IPR013249">
    <property type="entry name" value="RNA_pol_sigma70_r4_t2"/>
</dbReference>
<gene>
    <name evidence="8" type="ORF">J2S42_000396</name>
</gene>
<dbReference type="InterPro" id="IPR007627">
    <property type="entry name" value="RNA_pol_sigma70_r2"/>
</dbReference>
<name>A0AAE3VUZ5_9ACTN</name>
<dbReference type="Pfam" id="PF20239">
    <property type="entry name" value="DUF6596"/>
    <property type="match status" value="1"/>
</dbReference>
<organism evidence="8 9">
    <name type="scientific">Catenuloplanes indicus</name>
    <dbReference type="NCBI Taxonomy" id="137267"/>
    <lineage>
        <taxon>Bacteria</taxon>
        <taxon>Bacillati</taxon>
        <taxon>Actinomycetota</taxon>
        <taxon>Actinomycetes</taxon>
        <taxon>Micromonosporales</taxon>
        <taxon>Micromonosporaceae</taxon>
        <taxon>Catenuloplanes</taxon>
    </lineage>
</organism>
<dbReference type="GO" id="GO:0016987">
    <property type="term" value="F:sigma factor activity"/>
    <property type="evidence" value="ECO:0007669"/>
    <property type="project" value="UniProtKB-KW"/>
</dbReference>
<dbReference type="SUPFAM" id="SSF88659">
    <property type="entry name" value="Sigma3 and sigma4 domains of RNA polymerase sigma factors"/>
    <property type="match status" value="1"/>
</dbReference>
<evidence type="ECO:0000313" key="9">
    <source>
        <dbReference type="Proteomes" id="UP001240236"/>
    </source>
</evidence>
<keyword evidence="4 6" id="KW-0804">Transcription</keyword>
<dbReference type="InterPro" id="IPR011010">
    <property type="entry name" value="DNA_brk_join_enz"/>
</dbReference>
<dbReference type="Gene3D" id="1.10.10.10">
    <property type="entry name" value="Winged helix-like DNA-binding domain superfamily/Winged helix DNA-binding domain"/>
    <property type="match status" value="1"/>
</dbReference>
<comment type="similarity">
    <text evidence="1 6">Belongs to the sigma-70 factor family. ECF subfamily.</text>
</comment>
<dbReference type="InterPro" id="IPR044068">
    <property type="entry name" value="CB"/>
</dbReference>
<dbReference type="InterPro" id="IPR013325">
    <property type="entry name" value="RNA_pol_sigma_r2"/>
</dbReference>
<evidence type="ECO:0000256" key="3">
    <source>
        <dbReference type="ARBA" id="ARBA00023082"/>
    </source>
</evidence>
<proteinExistence type="inferred from homology"/>
<evidence type="ECO:0000256" key="4">
    <source>
        <dbReference type="ARBA" id="ARBA00023163"/>
    </source>
</evidence>
<dbReference type="SUPFAM" id="SSF88946">
    <property type="entry name" value="Sigma2 domain of RNA polymerase sigma factors"/>
    <property type="match status" value="1"/>
</dbReference>
<dbReference type="PROSITE" id="PS51900">
    <property type="entry name" value="CB"/>
    <property type="match status" value="1"/>
</dbReference>
<dbReference type="Proteomes" id="UP001240236">
    <property type="component" value="Unassembled WGS sequence"/>
</dbReference>
<dbReference type="GO" id="GO:0006352">
    <property type="term" value="P:DNA-templated transcription initiation"/>
    <property type="evidence" value="ECO:0007669"/>
    <property type="project" value="InterPro"/>
</dbReference>
<dbReference type="PANTHER" id="PTHR47756:SF1">
    <property type="entry name" value="BLL0085 PROTEIN"/>
    <property type="match status" value="1"/>
</dbReference>
<dbReference type="Pfam" id="PF08281">
    <property type="entry name" value="Sigma70_r4_2"/>
    <property type="match status" value="1"/>
</dbReference>
<sequence>METVEAVWRLESARIVAALTRVVHDVGLAEELAQDALVTALERWPADGVPDNPGAWLMTVAKRRAIDHVRRSRAQDRAYAETAALSGDTAADERDDVLRLMFVTCHPVLPATARVALTLKLVGGLTTAEIARAYLVTEQTIARRISSAKRTLAAAGVAFALPAGPELAERLDAVLEAVYLIFNEGYTATTGDDLLRTDLCRQALRLGRLLAVLAPGEAEVHGLVALMEIQASRERARTAPDGTPVPLHEQDRGRWDRLLVQRGFAAMLRARDAGGPPGPYLLQGAIAACHAQARTAEETDWARIASLYATLETLRPTPVVRLNRAVAVGAADGPAAGLALTDALLDDPRVRDYHLLPAVRGDLLARLGRHAQARAELRRAAALTRNRAEAAYLRGRADGLPADNHGQDLRDGTVRERATEFLARHDASTRRSYAQTLDRLRRALGDDTPMTALTADAVARACVTAWGTAAPATWNRHRATIRSFAAWAGTPGLAAGLDRRADTRTVAVPLSSEAVAALCADAGHPLRERALWLLLHESGATVTAVLGLDVQDLDLDDRRAPGKGLSWRSGSARLLPALIGGRARGPLFLAGRRPGPARTPASAADLCPETGRRRLSYERAEYLCKRATGATLRRFSPASARRRR</sequence>
<reference evidence="8 9" key="1">
    <citation type="submission" date="2023-07" db="EMBL/GenBank/DDBJ databases">
        <title>Sequencing the genomes of 1000 actinobacteria strains.</title>
        <authorList>
            <person name="Klenk H.-P."/>
        </authorList>
    </citation>
    <scope>NUCLEOTIDE SEQUENCE [LARGE SCALE GENOMIC DNA]</scope>
    <source>
        <strain evidence="8 9">DSM 44709</strain>
    </source>
</reference>
<dbReference type="AlphaFoldDB" id="A0AAE3VUZ5"/>
<keyword evidence="3 6" id="KW-0731">Sigma factor</keyword>
<evidence type="ECO:0000256" key="6">
    <source>
        <dbReference type="RuleBase" id="RU000716"/>
    </source>
</evidence>
<dbReference type="InterPro" id="IPR014284">
    <property type="entry name" value="RNA_pol_sigma-70_dom"/>
</dbReference>
<dbReference type="InterPro" id="IPR013324">
    <property type="entry name" value="RNA_pol_sigma_r3/r4-like"/>
</dbReference>
<accession>A0AAE3VUZ5</accession>
<dbReference type="RefSeq" id="WP_307234578.1">
    <property type="nucleotide sequence ID" value="NZ_JAUSUZ010000001.1"/>
</dbReference>